<dbReference type="EMBL" id="JARBHB010000004">
    <property type="protein sequence ID" value="KAJ8887367.1"/>
    <property type="molecule type" value="Genomic_DNA"/>
</dbReference>
<feature type="domain" description="PiggyBac transposable element-derived protein" evidence="1">
    <location>
        <begin position="2"/>
        <end position="179"/>
    </location>
</feature>
<reference evidence="2 3" key="1">
    <citation type="submission" date="2023-02" db="EMBL/GenBank/DDBJ databases">
        <title>LHISI_Scaffold_Assembly.</title>
        <authorList>
            <person name="Stuart O.P."/>
            <person name="Cleave R."/>
            <person name="Magrath M.J.L."/>
            <person name="Mikheyev A.S."/>
        </authorList>
    </citation>
    <scope>NUCLEOTIDE SEQUENCE [LARGE SCALE GENOMIC DNA]</scope>
    <source>
        <strain evidence="2">Daus_M_001</strain>
        <tissue evidence="2">Leg muscle</tissue>
    </source>
</reference>
<evidence type="ECO:0000313" key="3">
    <source>
        <dbReference type="Proteomes" id="UP001159363"/>
    </source>
</evidence>
<protein>
    <recommendedName>
        <fullName evidence="1">PiggyBac transposable element-derived protein domain-containing protein</fullName>
    </recommendedName>
</protein>
<keyword evidence="3" id="KW-1185">Reference proteome</keyword>
<dbReference type="Proteomes" id="UP001159363">
    <property type="component" value="Chromosome X"/>
</dbReference>
<comment type="caution">
    <text evidence="2">The sequence shown here is derived from an EMBL/GenBank/DDBJ whole genome shotgun (WGS) entry which is preliminary data.</text>
</comment>
<name>A0ABQ9HSL7_9NEOP</name>
<proteinExistence type="predicted"/>
<dbReference type="PANTHER" id="PTHR47272:SF1">
    <property type="entry name" value="PIGGYBAC TRANSPOSABLE ELEMENT-DERIVED PROTEIN 3-LIKE"/>
    <property type="match status" value="1"/>
</dbReference>
<dbReference type="Pfam" id="PF13843">
    <property type="entry name" value="DDE_Tnp_1_7"/>
    <property type="match status" value="1"/>
</dbReference>
<evidence type="ECO:0000259" key="1">
    <source>
        <dbReference type="Pfam" id="PF13843"/>
    </source>
</evidence>
<accession>A0ABQ9HSL7</accession>
<dbReference type="PANTHER" id="PTHR47272">
    <property type="entry name" value="DDE_TNP_1_7 DOMAIN-CONTAINING PROTEIN"/>
    <property type="match status" value="1"/>
</dbReference>
<evidence type="ECO:0000313" key="2">
    <source>
        <dbReference type="EMBL" id="KAJ8887367.1"/>
    </source>
</evidence>
<organism evidence="2 3">
    <name type="scientific">Dryococelus australis</name>
    <dbReference type="NCBI Taxonomy" id="614101"/>
    <lineage>
        <taxon>Eukaryota</taxon>
        <taxon>Metazoa</taxon>
        <taxon>Ecdysozoa</taxon>
        <taxon>Arthropoda</taxon>
        <taxon>Hexapoda</taxon>
        <taxon>Insecta</taxon>
        <taxon>Pterygota</taxon>
        <taxon>Neoptera</taxon>
        <taxon>Polyneoptera</taxon>
        <taxon>Phasmatodea</taxon>
        <taxon>Verophasmatodea</taxon>
        <taxon>Anareolatae</taxon>
        <taxon>Phasmatidae</taxon>
        <taxon>Eurycanthinae</taxon>
        <taxon>Dryococelus</taxon>
    </lineage>
</organism>
<sequence length="200" mass="23332">MMIPYKGRKSGSRRDYLPSKPKKWRFKVFVHAGVSRIIYDFLPYKSDDTFCDHLFTGEELFELCPKLCVKQSPNPATSVVYFHNFFTTLPLVHYLRNEFGIFSLGNSRTNRIPHCDTLADEKSLKKKTRISVVRWVDKTVALVYSYAYGYPVSSVNRYCKDTRENIDVACPYVVKKYNTHGMCRFGRYANRPLQDTPKNP</sequence>
<dbReference type="InterPro" id="IPR029526">
    <property type="entry name" value="PGBD"/>
</dbReference>
<gene>
    <name evidence="2" type="ORF">PR048_013582</name>
</gene>